<dbReference type="InterPro" id="IPR003737">
    <property type="entry name" value="GlcNAc_PI_deacetylase-related"/>
</dbReference>
<evidence type="ECO:0000313" key="3">
    <source>
        <dbReference type="Proteomes" id="UP001165287"/>
    </source>
</evidence>
<protein>
    <submittedName>
        <fullName evidence="2">PIG-L family deacetylase</fullName>
    </submittedName>
</protein>
<comment type="caution">
    <text evidence="2">The sequence shown here is derived from an EMBL/GenBank/DDBJ whole genome shotgun (WGS) entry which is preliminary data.</text>
</comment>
<dbReference type="Pfam" id="PF02585">
    <property type="entry name" value="PIG-L"/>
    <property type="match status" value="1"/>
</dbReference>
<name>A0ABS7UL94_9BACI</name>
<dbReference type="Gene3D" id="3.40.50.10320">
    <property type="entry name" value="LmbE-like"/>
    <property type="match status" value="1"/>
</dbReference>
<dbReference type="PANTHER" id="PTHR12993:SF11">
    <property type="entry name" value="N-ACETYLGLUCOSAMINYL-PHOSPHATIDYLINOSITOL DE-N-ACETYLASE"/>
    <property type="match status" value="1"/>
</dbReference>
<dbReference type="PANTHER" id="PTHR12993">
    <property type="entry name" value="N-ACETYLGLUCOSAMINYL-PHOSPHATIDYLINOSITOL DE-N-ACETYLASE-RELATED"/>
    <property type="match status" value="1"/>
</dbReference>
<gene>
    <name evidence="2" type="ORF">K9V48_02230</name>
</gene>
<dbReference type="PROSITE" id="PS51257">
    <property type="entry name" value="PROKAR_LIPOPROTEIN"/>
    <property type="match status" value="1"/>
</dbReference>
<dbReference type="RefSeq" id="WP_224136526.1">
    <property type="nucleotide sequence ID" value="NZ_JAIQUM010000003.1"/>
</dbReference>
<comment type="cofactor">
    <cofactor evidence="1">
        <name>Zn(2+)</name>
        <dbReference type="ChEBI" id="CHEBI:29105"/>
    </cofactor>
</comment>
<dbReference type="Proteomes" id="UP001165287">
    <property type="component" value="Unassembled WGS sequence"/>
</dbReference>
<dbReference type="SUPFAM" id="SSF102588">
    <property type="entry name" value="LmbE-like"/>
    <property type="match status" value="1"/>
</dbReference>
<dbReference type="InterPro" id="IPR024078">
    <property type="entry name" value="LmbE-like_dom_sf"/>
</dbReference>
<sequence length="244" mass="27696">MRILFVLLSTIILPILTACELSGNEQKTSIFYSPHADDEVLSLGPSILHHRERGDRVVVVLLSEGKASGAFHKVNEKLEEKGLPTITRDEFGASRVSEFKKSVEALGVKPDDVFVYQLPDGDIQKEDVKKIMKEMNERYPSATNHALSYLDPHHDHAASGYALKELMEEEKNISGLFYIPVQEHKNIDSEGSYKVPERYKEGFTNSLNTYKIWNPDNGFYAIGNTSVLPYFNTAEVFMESRWHD</sequence>
<proteinExistence type="predicted"/>
<reference evidence="2" key="1">
    <citation type="submission" date="2024-05" db="EMBL/GenBank/DDBJ databases">
        <title>Metabacillus sp. nov., isolated from the rhizosphere soil of tomato plants.</title>
        <authorList>
            <person name="Ma R."/>
        </authorList>
    </citation>
    <scope>NUCLEOTIDE SEQUENCE</scope>
    <source>
        <strain evidence="2">DBTR6</strain>
    </source>
</reference>
<accession>A0ABS7UL94</accession>
<evidence type="ECO:0000313" key="2">
    <source>
        <dbReference type="EMBL" id="MBZ5749083.1"/>
    </source>
</evidence>
<organism evidence="2 3">
    <name type="scientific">Metabacillus rhizolycopersici</name>
    <dbReference type="NCBI Taxonomy" id="2875709"/>
    <lineage>
        <taxon>Bacteria</taxon>
        <taxon>Bacillati</taxon>
        <taxon>Bacillota</taxon>
        <taxon>Bacilli</taxon>
        <taxon>Bacillales</taxon>
        <taxon>Bacillaceae</taxon>
        <taxon>Metabacillus</taxon>
    </lineage>
</organism>
<keyword evidence="3" id="KW-1185">Reference proteome</keyword>
<evidence type="ECO:0000256" key="1">
    <source>
        <dbReference type="ARBA" id="ARBA00001947"/>
    </source>
</evidence>
<dbReference type="EMBL" id="JAIQUM010000003">
    <property type="protein sequence ID" value="MBZ5749083.1"/>
    <property type="molecule type" value="Genomic_DNA"/>
</dbReference>